<dbReference type="Pfam" id="PF00850">
    <property type="entry name" value="Hist_deacetyl"/>
    <property type="match status" value="1"/>
</dbReference>
<dbReference type="InterPro" id="IPR000286">
    <property type="entry name" value="HDACs"/>
</dbReference>
<accession>A0A4Y8PC22</accession>
<dbReference type="SUPFAM" id="SSF52768">
    <property type="entry name" value="Arginase/deacetylase"/>
    <property type="match status" value="1"/>
</dbReference>
<dbReference type="EMBL" id="LXQC01000138">
    <property type="protein sequence ID" value="TFE68742.1"/>
    <property type="molecule type" value="Genomic_DNA"/>
</dbReference>
<dbReference type="OrthoDB" id="9808367at2"/>
<dbReference type="RefSeq" id="WP_134440057.1">
    <property type="nucleotide sequence ID" value="NZ_CP065957.1"/>
</dbReference>
<dbReference type="PRINTS" id="PR01270">
    <property type="entry name" value="HDASUPER"/>
</dbReference>
<comment type="caution">
    <text evidence="4">The sequence shown here is derived from an EMBL/GenBank/DDBJ whole genome shotgun (WGS) entry which is preliminary data.</text>
</comment>
<dbReference type="GO" id="GO:0004407">
    <property type="term" value="F:histone deacetylase activity"/>
    <property type="evidence" value="ECO:0007669"/>
    <property type="project" value="TreeGrafter"/>
</dbReference>
<keyword evidence="5" id="KW-1185">Reference proteome</keyword>
<sequence length="313" mass="34939">MDLKTALLSSEKFAQHRPPSGHPESPARITEVLPKLREDFLDSVLWIEPTTASETWIERVHTPQYVEKVKKTQKCPMVLLDGGDTFAHGPSYEVALLAVGAALTAVDKVMSHEIKNAFCLVRPPGHHALANAAMGFCLFNTVAIAARYALEKHGLKRIFIIDWDVHHGNGTQDIFYEDPHVFYVSLHQFPHYPGTGKTSEIGKGEGEGYTLNLCMPRGASDKDYEKAFYEKILPAIDRFKPELIFISAGFDGHKDDPLGEIYLTEKGFETMTQLVKNAAERHCQGKIISVLEGGYNTESLYRSIKSHVKVLSN</sequence>
<feature type="domain" description="Histone deacetylase" evidence="3">
    <location>
        <begin position="22"/>
        <end position="311"/>
    </location>
</feature>
<evidence type="ECO:0000259" key="3">
    <source>
        <dbReference type="Pfam" id="PF00850"/>
    </source>
</evidence>
<proteinExistence type="inferred from homology"/>
<dbReference type="Proteomes" id="UP000297713">
    <property type="component" value="Unassembled WGS sequence"/>
</dbReference>
<dbReference type="InterPro" id="IPR023696">
    <property type="entry name" value="Ureohydrolase_dom_sf"/>
</dbReference>
<feature type="region of interest" description="Disordered" evidence="2">
    <location>
        <begin position="7"/>
        <end position="26"/>
    </location>
</feature>
<dbReference type="PANTHER" id="PTHR10625">
    <property type="entry name" value="HISTONE DEACETYLASE HDAC1-RELATED"/>
    <property type="match status" value="1"/>
</dbReference>
<protein>
    <submittedName>
        <fullName evidence="4">Histone deacetylase</fullName>
    </submittedName>
</protein>
<comment type="similarity">
    <text evidence="1">Belongs to the histone deacetylase family.</text>
</comment>
<evidence type="ECO:0000313" key="5">
    <source>
        <dbReference type="Proteomes" id="UP000297713"/>
    </source>
</evidence>
<dbReference type="CDD" id="cd09992">
    <property type="entry name" value="HDAC_classII"/>
    <property type="match status" value="1"/>
</dbReference>
<dbReference type="Gene3D" id="3.40.800.20">
    <property type="entry name" value="Histone deacetylase domain"/>
    <property type="match status" value="1"/>
</dbReference>
<dbReference type="InterPro" id="IPR037138">
    <property type="entry name" value="His_deacetylse_dom_sf"/>
</dbReference>
<organism evidence="4 5">
    <name type="scientific">Methylacidiphilum caldifontis</name>
    <dbReference type="NCBI Taxonomy" id="2795386"/>
    <lineage>
        <taxon>Bacteria</taxon>
        <taxon>Pseudomonadati</taxon>
        <taxon>Verrucomicrobiota</taxon>
        <taxon>Methylacidiphilae</taxon>
        <taxon>Methylacidiphilales</taxon>
        <taxon>Methylacidiphilaceae</taxon>
        <taxon>Methylacidiphilum (ex Ratnadevi et al. 2023)</taxon>
    </lineage>
</organism>
<evidence type="ECO:0000313" key="4">
    <source>
        <dbReference type="EMBL" id="TFE68742.1"/>
    </source>
</evidence>
<dbReference type="GO" id="GO:0040029">
    <property type="term" value="P:epigenetic regulation of gene expression"/>
    <property type="evidence" value="ECO:0007669"/>
    <property type="project" value="TreeGrafter"/>
</dbReference>
<reference evidence="4 5" key="1">
    <citation type="submission" date="2016-05" db="EMBL/GenBank/DDBJ databases">
        <title>Diversity and Homogeneity among Thermoacidophilic Verrucomicrobia Methanotrophs Linked with Geographical Origin.</title>
        <authorList>
            <person name="Erikstad H.-A."/>
            <person name="Smestad N.B."/>
            <person name="Ceballos R.M."/>
            <person name="Birkeland N.-K."/>
        </authorList>
    </citation>
    <scope>NUCLEOTIDE SEQUENCE [LARGE SCALE GENOMIC DNA]</scope>
    <source>
        <strain evidence="4 5">Phi</strain>
    </source>
</reference>
<gene>
    <name evidence="4" type="ORF">A7Q10_07985</name>
</gene>
<evidence type="ECO:0000256" key="1">
    <source>
        <dbReference type="ARBA" id="ARBA00005947"/>
    </source>
</evidence>
<name>A0A4Y8PC22_9BACT</name>
<dbReference type="InterPro" id="IPR023801">
    <property type="entry name" value="His_deacetylse_dom"/>
</dbReference>
<dbReference type="AlphaFoldDB" id="A0A4Y8PC22"/>
<dbReference type="PANTHER" id="PTHR10625:SF10">
    <property type="entry name" value="HISTONE DEACETYLASE HDAC1"/>
    <property type="match status" value="1"/>
</dbReference>
<evidence type="ECO:0000256" key="2">
    <source>
        <dbReference type="SAM" id="MobiDB-lite"/>
    </source>
</evidence>